<comment type="caution">
    <text evidence="7">The sequence shown here is derived from an EMBL/GenBank/DDBJ whole genome shotgun (WGS) entry which is preliminary data.</text>
</comment>
<evidence type="ECO:0000259" key="6">
    <source>
        <dbReference type="PROSITE" id="PS50089"/>
    </source>
</evidence>
<dbReference type="EMBL" id="BSYO01000031">
    <property type="protein sequence ID" value="GMH26742.1"/>
    <property type="molecule type" value="Genomic_DNA"/>
</dbReference>
<accession>A0AAD3Y292</accession>
<dbReference type="InterPro" id="IPR013083">
    <property type="entry name" value="Znf_RING/FYVE/PHD"/>
</dbReference>
<evidence type="ECO:0000313" key="8">
    <source>
        <dbReference type="Proteomes" id="UP001279734"/>
    </source>
</evidence>
<keyword evidence="1" id="KW-0479">Metal-binding</keyword>
<evidence type="ECO:0000256" key="1">
    <source>
        <dbReference type="ARBA" id="ARBA00022723"/>
    </source>
</evidence>
<protein>
    <recommendedName>
        <fullName evidence="6">RING-type domain-containing protein</fullName>
    </recommendedName>
</protein>
<dbReference type="Pfam" id="PF13920">
    <property type="entry name" value="zf-C3HC4_3"/>
    <property type="match status" value="1"/>
</dbReference>
<dbReference type="PROSITE" id="PS50089">
    <property type="entry name" value="ZF_RING_2"/>
    <property type="match status" value="1"/>
</dbReference>
<dbReference type="Gene3D" id="3.30.40.10">
    <property type="entry name" value="Zinc/RING finger domain, C3HC4 (zinc finger)"/>
    <property type="match status" value="1"/>
</dbReference>
<sequence length="347" mass="37872">MAVQAQYPSNVLLVNRNGQEGRNVLGGDYSLQLHPGGGRFIDQSPMISNINGVVANNPRKRGREAAATAPNTTAAPAANIISPLDFNFTNQQHPQLIEPAQLQNHLQNNVVSTGLRLSFGEQHQQLHQQQHQNSLPSHSSILPSLLNENFAHQMKQQSDELNQFIQAQGEQLRRMLSEKRQRHYRELLGAAEEAVARRLREKEAEVEKAAKCHAELEARVAQLSAEAQVWQAKARSQEARAASLQAQLQQAIMSCGIGSARLQLKTDGAEMLGSAVEGGGQAEDAESAYVDPERVCSPSCKACRKRVASVVLLPCRHLCVCAECDALVQACPLCLSLRNGGVEVFLT</sequence>
<evidence type="ECO:0000256" key="4">
    <source>
        <dbReference type="PROSITE-ProRule" id="PRU00175"/>
    </source>
</evidence>
<keyword evidence="5" id="KW-0175">Coiled coil</keyword>
<organism evidence="7 8">
    <name type="scientific">Nepenthes gracilis</name>
    <name type="common">Slender pitcher plant</name>
    <dbReference type="NCBI Taxonomy" id="150966"/>
    <lineage>
        <taxon>Eukaryota</taxon>
        <taxon>Viridiplantae</taxon>
        <taxon>Streptophyta</taxon>
        <taxon>Embryophyta</taxon>
        <taxon>Tracheophyta</taxon>
        <taxon>Spermatophyta</taxon>
        <taxon>Magnoliopsida</taxon>
        <taxon>eudicotyledons</taxon>
        <taxon>Gunneridae</taxon>
        <taxon>Pentapetalae</taxon>
        <taxon>Caryophyllales</taxon>
        <taxon>Nepenthaceae</taxon>
        <taxon>Nepenthes</taxon>
    </lineage>
</organism>
<feature type="coiled-coil region" evidence="5">
    <location>
        <begin position="199"/>
        <end position="254"/>
    </location>
</feature>
<evidence type="ECO:0000256" key="3">
    <source>
        <dbReference type="ARBA" id="ARBA00022833"/>
    </source>
</evidence>
<dbReference type="GO" id="GO:0004842">
    <property type="term" value="F:ubiquitin-protein transferase activity"/>
    <property type="evidence" value="ECO:0007669"/>
    <property type="project" value="TreeGrafter"/>
</dbReference>
<dbReference type="FunFam" id="3.30.40.10:FF:000239">
    <property type="entry name" value="probable BOI-related E3 ubiquitin-protein ligase 2"/>
    <property type="match status" value="1"/>
</dbReference>
<feature type="domain" description="RING-type" evidence="6">
    <location>
        <begin position="300"/>
        <end position="334"/>
    </location>
</feature>
<name>A0AAD3Y292_NEPGR</name>
<evidence type="ECO:0000256" key="2">
    <source>
        <dbReference type="ARBA" id="ARBA00022771"/>
    </source>
</evidence>
<keyword evidence="8" id="KW-1185">Reference proteome</keyword>
<dbReference type="PIRSF" id="PIRSF036836">
    <property type="entry name" value="RNase_bind_SBP1"/>
    <property type="match status" value="1"/>
</dbReference>
<reference evidence="7" key="1">
    <citation type="submission" date="2023-05" db="EMBL/GenBank/DDBJ databases">
        <title>Nepenthes gracilis genome sequencing.</title>
        <authorList>
            <person name="Fukushima K."/>
        </authorList>
    </citation>
    <scope>NUCLEOTIDE SEQUENCE</scope>
    <source>
        <strain evidence="7">SING2019-196</strain>
    </source>
</reference>
<keyword evidence="3" id="KW-0862">Zinc</keyword>
<evidence type="ECO:0000313" key="7">
    <source>
        <dbReference type="EMBL" id="GMH26742.1"/>
    </source>
</evidence>
<dbReference type="GO" id="GO:0008270">
    <property type="term" value="F:zinc ion binding"/>
    <property type="evidence" value="ECO:0007669"/>
    <property type="project" value="UniProtKB-KW"/>
</dbReference>
<proteinExistence type="predicted"/>
<evidence type="ECO:0000256" key="5">
    <source>
        <dbReference type="SAM" id="Coils"/>
    </source>
</evidence>
<dbReference type="AlphaFoldDB" id="A0AAD3Y292"/>
<dbReference type="InterPro" id="IPR001841">
    <property type="entry name" value="Znf_RING"/>
</dbReference>
<dbReference type="PANTHER" id="PTHR42647">
    <property type="entry name" value="SBP (S-RIBONUCLEASE BINDING PROTEIN) FAMILY PROTEIN"/>
    <property type="match status" value="1"/>
</dbReference>
<dbReference type="PANTHER" id="PTHR42647:SF5">
    <property type="entry name" value="SBP (S-RIBONUCLEASE BINDING PROTEIN) FAMILY PROTEIN"/>
    <property type="match status" value="1"/>
</dbReference>
<keyword evidence="2 4" id="KW-0863">Zinc-finger</keyword>
<gene>
    <name evidence="7" type="ORF">Nepgr_028585</name>
</gene>
<dbReference type="Proteomes" id="UP001279734">
    <property type="component" value="Unassembled WGS sequence"/>
</dbReference>